<evidence type="ECO:0000256" key="2">
    <source>
        <dbReference type="ARBA" id="ARBA00007998"/>
    </source>
</evidence>
<evidence type="ECO:0000256" key="4">
    <source>
        <dbReference type="ARBA" id="ARBA00022544"/>
    </source>
</evidence>
<keyword evidence="4" id="KW-0309">Germination</keyword>
<name>A0A100VL30_PAEAM</name>
<dbReference type="GO" id="GO:0016020">
    <property type="term" value="C:membrane"/>
    <property type="evidence" value="ECO:0007669"/>
    <property type="project" value="UniProtKB-SubCell"/>
</dbReference>
<feature type="transmembrane region" description="Helical" evidence="8">
    <location>
        <begin position="305"/>
        <end position="324"/>
    </location>
</feature>
<feature type="transmembrane region" description="Helical" evidence="8">
    <location>
        <begin position="83"/>
        <end position="102"/>
    </location>
</feature>
<sequence length="374" mass="41773">MKQATTQINTSEVIVVVINSILGAGILTLPRTISKAVGTPDVWISVILSGLIVMVISLMLVTLCRRFPGKTVFEFLPEIMGHWISYLLGLVIIVYFVVLCSFEVRVMAEITSMYILERTPTWVTIMVSLWIGIYMLSGGLKVITRVFALVMPVTLVLLALVFLLSTKMFELNNLRPLLGDGFMPVLKGLKPSCLSYSGYEVLLIITAYMADLKASNKAAIYSILSCTIIYLITIVTVVGNLSLPGIQTRMWPTFDMVRSFEIEGFLFERYESLFIVFWLMQIFATYAFKHYFASIGIRDLFRLKNITGIQFAMLPVLYVIAYLPKNLEETLALGDFLGNMSIFLFGLLPLLLLIISFIRKKGGKQASSGALKAG</sequence>
<keyword evidence="7 8" id="KW-0472">Membrane</keyword>
<dbReference type="Proteomes" id="UP000069697">
    <property type="component" value="Unassembled WGS sequence"/>
</dbReference>
<evidence type="ECO:0000256" key="8">
    <source>
        <dbReference type="SAM" id="Phobius"/>
    </source>
</evidence>
<feature type="transmembrane region" description="Helical" evidence="8">
    <location>
        <begin position="218"/>
        <end position="243"/>
    </location>
</feature>
<organism evidence="9 10">
    <name type="scientific">Paenibacillus amylolyticus</name>
    <dbReference type="NCBI Taxonomy" id="1451"/>
    <lineage>
        <taxon>Bacteria</taxon>
        <taxon>Bacillati</taxon>
        <taxon>Bacillota</taxon>
        <taxon>Bacilli</taxon>
        <taxon>Bacillales</taxon>
        <taxon>Paenibacillaceae</taxon>
        <taxon>Paenibacillus</taxon>
    </lineage>
</organism>
<comment type="caution">
    <text evidence="9">The sequence shown here is derived from an EMBL/GenBank/DDBJ whole genome shotgun (WGS) entry which is preliminary data.</text>
</comment>
<feature type="transmembrane region" description="Helical" evidence="8">
    <location>
        <begin position="273"/>
        <end position="293"/>
    </location>
</feature>
<dbReference type="GO" id="GO:0009847">
    <property type="term" value="P:spore germination"/>
    <property type="evidence" value="ECO:0007669"/>
    <property type="project" value="InterPro"/>
</dbReference>
<reference evidence="10" key="2">
    <citation type="submission" date="2016-01" db="EMBL/GenBank/DDBJ databases">
        <title>Draft Genome Sequence of Paenibacillus amylolyticus Heshi-A3 that Was Isolated from Fermented Rice Bran with Aging Salted Mackerel, Which Was Named Heshiko as Traditional Fermented Seafood in Japan.</title>
        <authorList>
            <person name="Akuzawa S."/>
            <person name="Nakagawa J."/>
            <person name="Kanekatsu T."/>
            <person name="Kubota E."/>
            <person name="Ohtake R."/>
            <person name="Suzuki T."/>
            <person name="Kanesaki Y."/>
        </authorList>
    </citation>
    <scope>NUCLEOTIDE SEQUENCE [LARGE SCALE GENOMIC DNA]</scope>
    <source>
        <strain evidence="10">Heshi-A3</strain>
    </source>
</reference>
<comment type="similarity">
    <text evidence="2">Belongs to the amino acid-polyamine-organocation (APC) superfamily. Spore germination protein (SGP) (TC 2.A.3.9) family.</text>
</comment>
<evidence type="ECO:0000256" key="6">
    <source>
        <dbReference type="ARBA" id="ARBA00022989"/>
    </source>
</evidence>
<dbReference type="Pfam" id="PF03845">
    <property type="entry name" value="Spore_permease"/>
    <property type="match status" value="1"/>
</dbReference>
<reference evidence="9 10" key="1">
    <citation type="journal article" date="2016" name="Genome Announc.">
        <title>Draft Genome Sequence of Paenibacillus amylolyticus Heshi-A3, Isolated from Fermented Rice Bran in a Japanese Fermented Seafood Dish.</title>
        <authorList>
            <person name="Akuzawa S."/>
            <person name="Nagaoka J."/>
            <person name="Kanekatsu M."/>
            <person name="Kubota E."/>
            <person name="Ohtake R."/>
            <person name="Suzuki T."/>
            <person name="Kanesaki Y."/>
        </authorList>
    </citation>
    <scope>NUCLEOTIDE SEQUENCE [LARGE SCALE GENOMIC DNA]</scope>
    <source>
        <strain evidence="9 10">Heshi-A3</strain>
    </source>
</reference>
<comment type="subcellular location">
    <subcellularLocation>
        <location evidence="1">Membrane</location>
        <topology evidence="1">Multi-pass membrane protein</topology>
    </subcellularLocation>
</comment>
<feature type="transmembrane region" description="Helical" evidence="8">
    <location>
        <begin position="42"/>
        <end position="63"/>
    </location>
</feature>
<keyword evidence="5 8" id="KW-0812">Transmembrane</keyword>
<keyword evidence="6 8" id="KW-1133">Transmembrane helix</keyword>
<dbReference type="NCBIfam" id="TIGR00912">
    <property type="entry name" value="2A0309"/>
    <property type="match status" value="1"/>
</dbReference>
<evidence type="ECO:0000313" key="10">
    <source>
        <dbReference type="Proteomes" id="UP000069697"/>
    </source>
</evidence>
<evidence type="ECO:0000256" key="3">
    <source>
        <dbReference type="ARBA" id="ARBA00022448"/>
    </source>
</evidence>
<dbReference type="PANTHER" id="PTHR34975:SF2">
    <property type="entry name" value="SPORE GERMINATION PROTEIN A2"/>
    <property type="match status" value="1"/>
</dbReference>
<accession>A0A100VL30</accession>
<evidence type="ECO:0000313" key="9">
    <source>
        <dbReference type="EMBL" id="GAS81856.1"/>
    </source>
</evidence>
<evidence type="ECO:0000256" key="1">
    <source>
        <dbReference type="ARBA" id="ARBA00004141"/>
    </source>
</evidence>
<dbReference type="RefSeq" id="WP_062834501.1">
    <property type="nucleotide sequence ID" value="NZ_BCNV01000001.1"/>
</dbReference>
<proteinExistence type="inferred from homology"/>
<gene>
    <name evidence="9" type="ORF">PAHA3_1930</name>
</gene>
<evidence type="ECO:0000256" key="5">
    <source>
        <dbReference type="ARBA" id="ARBA00022692"/>
    </source>
</evidence>
<dbReference type="Gene3D" id="1.20.1740.10">
    <property type="entry name" value="Amino acid/polyamine transporter I"/>
    <property type="match status" value="1"/>
</dbReference>
<dbReference type="InterPro" id="IPR004761">
    <property type="entry name" value="Spore_GerAB"/>
</dbReference>
<dbReference type="EMBL" id="BCNV01000001">
    <property type="protein sequence ID" value="GAS81856.1"/>
    <property type="molecule type" value="Genomic_DNA"/>
</dbReference>
<feature type="transmembrane region" description="Helical" evidence="8">
    <location>
        <begin position="146"/>
        <end position="165"/>
    </location>
</feature>
<dbReference type="PANTHER" id="PTHR34975">
    <property type="entry name" value="SPORE GERMINATION PROTEIN A2"/>
    <property type="match status" value="1"/>
</dbReference>
<keyword evidence="3" id="KW-0813">Transport</keyword>
<feature type="transmembrane region" description="Helical" evidence="8">
    <location>
        <begin position="122"/>
        <end position="140"/>
    </location>
</feature>
<feature type="transmembrane region" description="Helical" evidence="8">
    <location>
        <begin position="12"/>
        <end position="30"/>
    </location>
</feature>
<evidence type="ECO:0000256" key="7">
    <source>
        <dbReference type="ARBA" id="ARBA00023136"/>
    </source>
</evidence>
<protein>
    <submittedName>
        <fullName evidence="9">Spore germination protein</fullName>
    </submittedName>
</protein>
<dbReference type="AlphaFoldDB" id="A0A100VL30"/>
<feature type="transmembrane region" description="Helical" evidence="8">
    <location>
        <begin position="336"/>
        <end position="358"/>
    </location>
</feature>